<dbReference type="PIRSF" id="PIRSF000857">
    <property type="entry name" value="PAPS_reductase"/>
    <property type="match status" value="1"/>
</dbReference>
<comment type="cofactor">
    <cofactor evidence="14">
        <name>[4Fe-4S] cluster</name>
        <dbReference type="ChEBI" id="CHEBI:49883"/>
    </cofactor>
    <text evidence="14">Binds 1 [4Fe-4S] cluster per subunit.</text>
</comment>
<dbReference type="NCBIfam" id="NF002537">
    <property type="entry name" value="PRK02090.1"/>
    <property type="match status" value="1"/>
</dbReference>
<comment type="subcellular location">
    <subcellularLocation>
        <location evidence="14">Cytoplasm</location>
    </subcellularLocation>
</comment>
<comment type="catalytic activity">
    <reaction evidence="13 14">
        <text>[thioredoxin]-disulfide + sulfite + AMP + 2 H(+) = adenosine 5'-phosphosulfate + [thioredoxin]-dithiol</text>
        <dbReference type="Rhea" id="RHEA:21976"/>
        <dbReference type="Rhea" id="RHEA-COMP:10698"/>
        <dbReference type="Rhea" id="RHEA-COMP:10700"/>
        <dbReference type="ChEBI" id="CHEBI:15378"/>
        <dbReference type="ChEBI" id="CHEBI:17359"/>
        <dbReference type="ChEBI" id="CHEBI:29950"/>
        <dbReference type="ChEBI" id="CHEBI:50058"/>
        <dbReference type="ChEBI" id="CHEBI:58243"/>
        <dbReference type="ChEBI" id="CHEBI:456215"/>
        <dbReference type="EC" id="1.8.4.10"/>
    </reaction>
</comment>
<keyword evidence="5 14" id="KW-0408">Iron</keyword>
<dbReference type="InterPro" id="IPR014729">
    <property type="entry name" value="Rossmann-like_a/b/a_fold"/>
</dbReference>
<evidence type="ECO:0000256" key="1">
    <source>
        <dbReference type="ARBA" id="ARBA00009732"/>
    </source>
</evidence>
<dbReference type="EMBL" id="CP007142">
    <property type="protein sequence ID" value="AJQ95829.1"/>
    <property type="molecule type" value="Genomic_DNA"/>
</dbReference>
<name>A0A0C5VZI5_9GAMM</name>
<dbReference type="GO" id="GO:0019379">
    <property type="term" value="P:sulfate assimilation, phosphoadenylyl sulfate reduction by phosphoadenylyl-sulfate reductase (thioredoxin)"/>
    <property type="evidence" value="ECO:0007669"/>
    <property type="project" value="UniProtKB-UniRule"/>
</dbReference>
<feature type="active site" description="Nucleophile; cysteine thiosulfonate intermediate" evidence="14">
    <location>
        <position position="237"/>
    </location>
</feature>
<evidence type="ECO:0000256" key="2">
    <source>
        <dbReference type="ARBA" id="ARBA00022490"/>
    </source>
</evidence>
<keyword evidence="17" id="KW-1185">Reference proteome</keyword>
<dbReference type="GO" id="GO:0005737">
    <property type="term" value="C:cytoplasm"/>
    <property type="evidence" value="ECO:0007669"/>
    <property type="project" value="UniProtKB-SubCell"/>
</dbReference>
<evidence type="ECO:0000313" key="17">
    <source>
        <dbReference type="Proteomes" id="UP000032266"/>
    </source>
</evidence>
<dbReference type="HAMAP" id="MF_00063">
    <property type="entry name" value="CysH"/>
    <property type="match status" value="1"/>
</dbReference>
<evidence type="ECO:0000256" key="3">
    <source>
        <dbReference type="ARBA" id="ARBA00022723"/>
    </source>
</evidence>
<dbReference type="OrthoDB" id="9794018at2"/>
<keyword evidence="2 14" id="KW-0963">Cytoplasm</keyword>
<dbReference type="NCBIfam" id="TIGR02055">
    <property type="entry name" value="APS_reductase"/>
    <property type="match status" value="1"/>
</dbReference>
<dbReference type="CDD" id="cd23945">
    <property type="entry name" value="PAPS_reductase"/>
    <property type="match status" value="1"/>
</dbReference>
<evidence type="ECO:0000256" key="7">
    <source>
        <dbReference type="ARBA" id="ARBA00024298"/>
    </source>
</evidence>
<comment type="function">
    <text evidence="7 14">Catalyzes the formation of sulfite from adenosine 5'-phosphosulfate (APS) using thioredoxin as an electron donor.</text>
</comment>
<dbReference type="GO" id="GO:0046872">
    <property type="term" value="F:metal ion binding"/>
    <property type="evidence" value="ECO:0007669"/>
    <property type="project" value="UniProtKB-KW"/>
</dbReference>
<evidence type="ECO:0000256" key="12">
    <source>
        <dbReference type="ARBA" id="ARBA00032041"/>
    </source>
</evidence>
<dbReference type="AlphaFoldDB" id="A0A0C5VZI5"/>
<dbReference type="HOGENOM" id="CLU_044089_1_0_6"/>
<dbReference type="KEGG" id="gsn:YC6258_03793"/>
<dbReference type="PATRIC" id="fig|1445510.3.peg.3770"/>
<dbReference type="InterPro" id="IPR002500">
    <property type="entry name" value="PAPS_reduct_dom"/>
</dbReference>
<dbReference type="Gene3D" id="3.40.50.620">
    <property type="entry name" value="HUPs"/>
    <property type="match status" value="1"/>
</dbReference>
<dbReference type="PANTHER" id="PTHR46482:SF9">
    <property type="entry name" value="5'-ADENYLYLSULFATE REDUCTASE 1, CHLOROPLASTIC"/>
    <property type="match status" value="1"/>
</dbReference>
<proteinExistence type="inferred from homology"/>
<gene>
    <name evidence="14" type="primary">cysH</name>
    <name evidence="16" type="ORF">YC6258_03793</name>
</gene>
<accession>A0A0C5VZI5</accession>
<evidence type="ECO:0000256" key="9">
    <source>
        <dbReference type="ARBA" id="ARBA00024386"/>
    </source>
</evidence>
<dbReference type="PANTHER" id="PTHR46482">
    <property type="entry name" value="5'-ADENYLYLSULFATE REDUCTASE 3, CHLOROPLASTIC"/>
    <property type="match status" value="1"/>
</dbReference>
<dbReference type="GO" id="GO:0051539">
    <property type="term" value="F:4 iron, 4 sulfur cluster binding"/>
    <property type="evidence" value="ECO:0007669"/>
    <property type="project" value="UniProtKB-UniRule"/>
</dbReference>
<protein>
    <recommendedName>
        <fullName evidence="10 14">Adenosine 5'-phosphosulfate reductase</fullName>
        <shortName evidence="14">APS reductase</shortName>
        <ecNumber evidence="9 14">1.8.4.10</ecNumber>
    </recommendedName>
    <alternativeName>
        <fullName evidence="12 14">5'-adenylylsulfate reductase</fullName>
    </alternativeName>
    <alternativeName>
        <fullName evidence="11 14">Thioredoxin-dependent 5'-adenylylsulfate reductase</fullName>
    </alternativeName>
</protein>
<evidence type="ECO:0000256" key="13">
    <source>
        <dbReference type="ARBA" id="ARBA00048441"/>
    </source>
</evidence>
<evidence type="ECO:0000313" key="16">
    <source>
        <dbReference type="EMBL" id="AJQ95829.1"/>
    </source>
</evidence>
<sequence length="244" mass="28412">MKTTHEHIAEQSEALKDADPREILHYALAEVDKIAISFSGAEDVVLIDLAQRAAKKLNKRLQVFTLDTGRLHFETYEFIEKVRQHYDIDLEILSPDAEKLQAFVKQKGLFSFFEDGHKECCGIRKIEPLRKKLVQLDGWITGQRRDQSPSTRSHVDVIELDEAFGTEEKPLVKFNPLANWSSKQVWEYIRMFDVPYNALHERGFISIGCQPCTRPVLPNQHEREGRWWWEEATIKECGLHIKQL</sequence>
<dbReference type="GO" id="GO:0016740">
    <property type="term" value="F:transferase activity"/>
    <property type="evidence" value="ECO:0007669"/>
    <property type="project" value="UniProtKB-KW"/>
</dbReference>
<comment type="similarity">
    <text evidence="1 14">Belongs to the PAPS reductase family. CysH subfamily.</text>
</comment>
<dbReference type="Pfam" id="PF01507">
    <property type="entry name" value="PAPS_reduct"/>
    <property type="match status" value="1"/>
</dbReference>
<keyword evidence="4 14" id="KW-0560">Oxidoreductase</keyword>
<keyword evidence="3 14" id="KW-0479">Metal-binding</keyword>
<dbReference type="InterPro" id="IPR011798">
    <property type="entry name" value="APS_reductase"/>
</dbReference>
<keyword evidence="6 14" id="KW-0411">Iron-sulfur</keyword>
<evidence type="ECO:0000256" key="10">
    <source>
        <dbReference type="ARBA" id="ARBA00029514"/>
    </source>
</evidence>
<keyword evidence="16" id="KW-0808">Transferase</keyword>
<evidence type="ECO:0000256" key="14">
    <source>
        <dbReference type="HAMAP-Rule" id="MF_00063"/>
    </source>
</evidence>
<dbReference type="GO" id="GO:0004604">
    <property type="term" value="F:phosphoadenylyl-sulfate reductase (thioredoxin) activity"/>
    <property type="evidence" value="ECO:0007669"/>
    <property type="project" value="UniProtKB-UniRule"/>
</dbReference>
<dbReference type="InterPro" id="IPR004511">
    <property type="entry name" value="PAPS/APS_Rdtase"/>
</dbReference>
<dbReference type="EC" id="1.8.4.10" evidence="9 14"/>
<reference evidence="16 17" key="1">
    <citation type="submission" date="2014-01" db="EMBL/GenBank/DDBJ databases">
        <title>Full genme sequencing of cellulolytic bacterium Gynuella sunshinyii YC6258T gen. nov., sp. nov.</title>
        <authorList>
            <person name="Khan H."/>
            <person name="Chung E.J."/>
            <person name="Chung Y.R."/>
        </authorList>
    </citation>
    <scope>NUCLEOTIDE SEQUENCE [LARGE SCALE GENOMIC DNA]</scope>
    <source>
        <strain evidence="16 17">YC6258</strain>
    </source>
</reference>
<evidence type="ECO:0000256" key="5">
    <source>
        <dbReference type="ARBA" id="ARBA00023004"/>
    </source>
</evidence>
<evidence type="ECO:0000256" key="11">
    <source>
        <dbReference type="ARBA" id="ARBA00030894"/>
    </source>
</evidence>
<feature type="binding site" evidence="14">
    <location>
        <position position="209"/>
    </location>
    <ligand>
        <name>[4Fe-4S] cluster</name>
        <dbReference type="ChEBI" id="CHEBI:49883"/>
    </ligand>
</feature>
<dbReference type="RefSeq" id="WP_044617993.1">
    <property type="nucleotide sequence ID" value="NZ_CP007142.1"/>
</dbReference>
<evidence type="ECO:0000256" key="6">
    <source>
        <dbReference type="ARBA" id="ARBA00023014"/>
    </source>
</evidence>
<feature type="domain" description="Phosphoadenosine phosphosulphate reductase" evidence="15">
    <location>
        <begin position="34"/>
        <end position="215"/>
    </location>
</feature>
<evidence type="ECO:0000259" key="15">
    <source>
        <dbReference type="Pfam" id="PF01507"/>
    </source>
</evidence>
<dbReference type="SUPFAM" id="SSF52402">
    <property type="entry name" value="Adenine nucleotide alpha hydrolases-like"/>
    <property type="match status" value="1"/>
</dbReference>
<dbReference type="GO" id="GO:0019344">
    <property type="term" value="P:cysteine biosynthetic process"/>
    <property type="evidence" value="ECO:0007669"/>
    <property type="project" value="InterPro"/>
</dbReference>
<comment type="pathway">
    <text evidence="8 14">Sulfur metabolism; hydrogen sulfide biosynthesis; sulfite from sulfate.</text>
</comment>
<feature type="binding site" evidence="14">
    <location>
        <position position="121"/>
    </location>
    <ligand>
        <name>[4Fe-4S] cluster</name>
        <dbReference type="ChEBI" id="CHEBI:49883"/>
    </ligand>
</feature>
<organism evidence="16 17">
    <name type="scientific">Gynuella sunshinyii YC6258</name>
    <dbReference type="NCBI Taxonomy" id="1445510"/>
    <lineage>
        <taxon>Bacteria</taxon>
        <taxon>Pseudomonadati</taxon>
        <taxon>Pseudomonadota</taxon>
        <taxon>Gammaproteobacteria</taxon>
        <taxon>Oceanospirillales</taxon>
        <taxon>Saccharospirillaceae</taxon>
        <taxon>Gynuella</taxon>
    </lineage>
</organism>
<evidence type="ECO:0000256" key="8">
    <source>
        <dbReference type="ARBA" id="ARBA00024327"/>
    </source>
</evidence>
<dbReference type="STRING" id="1445510.YC6258_03793"/>
<feature type="binding site" evidence="14">
    <location>
        <position position="212"/>
    </location>
    <ligand>
        <name>[4Fe-4S] cluster</name>
        <dbReference type="ChEBI" id="CHEBI:49883"/>
    </ligand>
</feature>
<dbReference type="GO" id="GO:0070814">
    <property type="term" value="P:hydrogen sulfide biosynthetic process"/>
    <property type="evidence" value="ECO:0007669"/>
    <property type="project" value="UniProtKB-UniRule"/>
</dbReference>
<feature type="binding site" evidence="14">
    <location>
        <position position="120"/>
    </location>
    <ligand>
        <name>[4Fe-4S] cluster</name>
        <dbReference type="ChEBI" id="CHEBI:49883"/>
    </ligand>
</feature>
<evidence type="ECO:0000256" key="4">
    <source>
        <dbReference type="ARBA" id="ARBA00023002"/>
    </source>
</evidence>
<dbReference type="Proteomes" id="UP000032266">
    <property type="component" value="Chromosome"/>
</dbReference>
<dbReference type="GO" id="GO:0043866">
    <property type="term" value="F:adenylyl-sulfate reductase (thioredoxin) activity"/>
    <property type="evidence" value="ECO:0007669"/>
    <property type="project" value="UniProtKB-EC"/>
</dbReference>